<dbReference type="InterPro" id="IPR009409">
    <property type="entry name" value="DUF1059"/>
</dbReference>
<evidence type="ECO:0008006" key="3">
    <source>
        <dbReference type="Google" id="ProtNLM"/>
    </source>
</evidence>
<dbReference type="STRING" id="1802727.A2937_01025"/>
<name>A0A1G2SDQ2_9BACT</name>
<dbReference type="Pfam" id="PF06348">
    <property type="entry name" value="DUF1059"/>
    <property type="match status" value="1"/>
</dbReference>
<reference evidence="1 2" key="1">
    <citation type="journal article" date="2016" name="Nat. Commun.">
        <title>Thousands of microbial genomes shed light on interconnected biogeochemical processes in an aquifer system.</title>
        <authorList>
            <person name="Anantharaman K."/>
            <person name="Brown C.T."/>
            <person name="Hug L.A."/>
            <person name="Sharon I."/>
            <person name="Castelle C.J."/>
            <person name="Probst A.J."/>
            <person name="Thomas B.C."/>
            <person name="Singh A."/>
            <person name="Wilkins M.J."/>
            <person name="Karaoz U."/>
            <person name="Brodie E.L."/>
            <person name="Williams K.H."/>
            <person name="Hubbard S.S."/>
            <person name="Banfield J.F."/>
        </authorList>
    </citation>
    <scope>NUCLEOTIDE SEQUENCE [LARGE SCALE GENOMIC DNA]</scope>
</reference>
<gene>
    <name evidence="1" type="ORF">A2937_01025</name>
</gene>
<comment type="caution">
    <text evidence="1">The sequence shown here is derived from an EMBL/GenBank/DDBJ whole genome shotgun (WGS) entry which is preliminary data.</text>
</comment>
<organism evidence="1 2">
    <name type="scientific">Candidatus Yonathbacteria bacterium RIFCSPLOWO2_01_FULL_47_33b</name>
    <dbReference type="NCBI Taxonomy" id="1802727"/>
    <lineage>
        <taxon>Bacteria</taxon>
        <taxon>Candidatus Yonathiibacteriota</taxon>
    </lineage>
</organism>
<sequence length="61" mass="6840">MKQLKLTCREIGVDCDVVFLGQTPEEIMRKAAEHASSEHNLPMIPPNIYEKCLAAIKEVEA</sequence>
<evidence type="ECO:0000313" key="2">
    <source>
        <dbReference type="Proteomes" id="UP000177987"/>
    </source>
</evidence>
<dbReference type="AlphaFoldDB" id="A0A1G2SDQ2"/>
<protein>
    <recommendedName>
        <fullName evidence="3">DUF1059 domain-containing protein</fullName>
    </recommendedName>
</protein>
<accession>A0A1G2SDQ2</accession>
<evidence type="ECO:0000313" key="1">
    <source>
        <dbReference type="EMBL" id="OHA83130.1"/>
    </source>
</evidence>
<dbReference type="EMBL" id="MHUW01000020">
    <property type="protein sequence ID" value="OHA83130.1"/>
    <property type="molecule type" value="Genomic_DNA"/>
</dbReference>
<proteinExistence type="predicted"/>
<dbReference type="Proteomes" id="UP000177987">
    <property type="component" value="Unassembled WGS sequence"/>
</dbReference>